<evidence type="ECO:0000256" key="4">
    <source>
        <dbReference type="ARBA" id="ARBA00022840"/>
    </source>
</evidence>
<dbReference type="Gene3D" id="1.20.1560.10">
    <property type="entry name" value="ABC transporter type 1, transmembrane domain"/>
    <property type="match status" value="1"/>
</dbReference>
<feature type="domain" description="ABC transmembrane type-1" evidence="9">
    <location>
        <begin position="37"/>
        <end position="315"/>
    </location>
</feature>
<dbReference type="GO" id="GO:0015421">
    <property type="term" value="F:ABC-type oligopeptide transporter activity"/>
    <property type="evidence" value="ECO:0007669"/>
    <property type="project" value="TreeGrafter"/>
</dbReference>
<accession>A0A927R9N4</accession>
<comment type="caution">
    <text evidence="10">The sequence shown here is derived from an EMBL/GenBank/DDBJ whole genome shotgun (WGS) entry which is preliminary data.</text>
</comment>
<feature type="transmembrane region" description="Helical" evidence="7">
    <location>
        <begin position="292"/>
        <end position="313"/>
    </location>
</feature>
<dbReference type="InterPro" id="IPR027417">
    <property type="entry name" value="P-loop_NTPase"/>
</dbReference>
<dbReference type="Pfam" id="PF00005">
    <property type="entry name" value="ABC_tran"/>
    <property type="match status" value="1"/>
</dbReference>
<dbReference type="PROSITE" id="PS50929">
    <property type="entry name" value="ABC_TM1F"/>
    <property type="match status" value="1"/>
</dbReference>
<feature type="domain" description="ABC transporter" evidence="8">
    <location>
        <begin position="345"/>
        <end position="576"/>
    </location>
</feature>
<dbReference type="PROSITE" id="PS50893">
    <property type="entry name" value="ABC_TRANSPORTER_2"/>
    <property type="match status" value="1"/>
</dbReference>
<dbReference type="GO" id="GO:0005524">
    <property type="term" value="F:ATP binding"/>
    <property type="evidence" value="ECO:0007669"/>
    <property type="project" value="UniProtKB-KW"/>
</dbReference>
<name>A0A927R9N4_9ACTN</name>
<dbReference type="InterPro" id="IPR039421">
    <property type="entry name" value="Type_1_exporter"/>
</dbReference>
<evidence type="ECO:0000313" key="10">
    <source>
        <dbReference type="EMBL" id="MBE1606679.1"/>
    </source>
</evidence>
<keyword evidence="6 7" id="KW-0472">Membrane</keyword>
<dbReference type="Pfam" id="PF00664">
    <property type="entry name" value="ABC_membrane"/>
    <property type="match status" value="1"/>
</dbReference>
<dbReference type="AlphaFoldDB" id="A0A927R9N4"/>
<dbReference type="InterPro" id="IPR003439">
    <property type="entry name" value="ABC_transporter-like_ATP-bd"/>
</dbReference>
<dbReference type="CDD" id="cd07346">
    <property type="entry name" value="ABC_6TM_exporters"/>
    <property type="match status" value="1"/>
</dbReference>
<dbReference type="SUPFAM" id="SSF52540">
    <property type="entry name" value="P-loop containing nucleoside triphosphate hydrolases"/>
    <property type="match status" value="1"/>
</dbReference>
<evidence type="ECO:0000256" key="3">
    <source>
        <dbReference type="ARBA" id="ARBA00022741"/>
    </source>
</evidence>
<gene>
    <name evidence="10" type="ORF">HEB94_003527</name>
</gene>
<dbReference type="InterPro" id="IPR011527">
    <property type="entry name" value="ABC1_TM_dom"/>
</dbReference>
<dbReference type="SUPFAM" id="SSF90123">
    <property type="entry name" value="ABC transporter transmembrane region"/>
    <property type="match status" value="1"/>
</dbReference>
<comment type="subcellular location">
    <subcellularLocation>
        <location evidence="1">Cell membrane</location>
        <topology evidence="1">Multi-pass membrane protein</topology>
    </subcellularLocation>
</comment>
<evidence type="ECO:0000256" key="1">
    <source>
        <dbReference type="ARBA" id="ARBA00004651"/>
    </source>
</evidence>
<proteinExistence type="predicted"/>
<sequence>MGDGVRRSRDRDADRDRAADRLPFQLLWTGRRSGWPAALVAATLASAVFALLLPAAVAAVTDAVLSREGGTGPLLALAALLTGGVLAAAGTKVAEAYCTATATGRLRTRLLGHVLDLGVAGERTFAAGDLASRAVSGAPQVAGAFPLLVSGTANLVMSAGGVAALWLIDWRLVATVALAVPFGLLMMRLFVRHASDLVTRYQELQGEISARMADALAGVRTIRGAGTWRREADRVLAPLPELSGSGRDLWRAYGRIQGQGMLLMPLTGLVALAVAGQGVVAGRISAGQMLAVAGYAPMALGVLGQVSLLLRLARLRAGARRIAEILVEPVPSRGRRPLPPGPGELRLRKVTVRGPDGPLLDTVDLLVPAGRSVAVVGRSGAGKTTLATVAGGLIEPDEGTTLLDGVPVMEADPVALRRAVAYAFERPRLLGTTVAEAIGYGGGTLPARRIERAATLAGADGFVRLLPDGYATALRDAPMSGGEEQRLGLARAFVREARLLVLDDATSSLDSVTEVQVAAALAKAAVNRTCLVVAHRVGTAARADLVAWLDRGKVRAVAPHRVLWADAAYRALFEPAGPGGPEENR</sequence>
<evidence type="ECO:0000256" key="7">
    <source>
        <dbReference type="SAM" id="Phobius"/>
    </source>
</evidence>
<feature type="transmembrane region" description="Helical" evidence="7">
    <location>
        <begin position="261"/>
        <end position="280"/>
    </location>
</feature>
<evidence type="ECO:0000259" key="8">
    <source>
        <dbReference type="PROSITE" id="PS50893"/>
    </source>
</evidence>
<reference evidence="10" key="1">
    <citation type="submission" date="2020-10" db="EMBL/GenBank/DDBJ databases">
        <title>Sequencing the genomes of 1000 actinobacteria strains.</title>
        <authorList>
            <person name="Klenk H.-P."/>
        </authorList>
    </citation>
    <scope>NUCLEOTIDE SEQUENCE</scope>
    <source>
        <strain evidence="10">DSM 45354</strain>
    </source>
</reference>
<keyword evidence="2 7" id="KW-0812">Transmembrane</keyword>
<dbReference type="GO" id="GO:0005886">
    <property type="term" value="C:plasma membrane"/>
    <property type="evidence" value="ECO:0007669"/>
    <property type="project" value="UniProtKB-SubCell"/>
</dbReference>
<evidence type="ECO:0000259" key="9">
    <source>
        <dbReference type="PROSITE" id="PS50929"/>
    </source>
</evidence>
<dbReference type="SMART" id="SM00382">
    <property type="entry name" value="AAA"/>
    <property type="match status" value="1"/>
</dbReference>
<feature type="transmembrane region" description="Helical" evidence="7">
    <location>
        <begin position="72"/>
        <end position="89"/>
    </location>
</feature>
<dbReference type="PANTHER" id="PTHR43394">
    <property type="entry name" value="ATP-DEPENDENT PERMEASE MDL1, MITOCHONDRIAL"/>
    <property type="match status" value="1"/>
</dbReference>
<keyword evidence="11" id="KW-1185">Reference proteome</keyword>
<evidence type="ECO:0000256" key="2">
    <source>
        <dbReference type="ARBA" id="ARBA00022692"/>
    </source>
</evidence>
<dbReference type="RefSeq" id="WP_192750764.1">
    <property type="nucleotide sequence ID" value="NZ_BAABJL010000109.1"/>
</dbReference>
<dbReference type="GO" id="GO:0016887">
    <property type="term" value="F:ATP hydrolysis activity"/>
    <property type="evidence" value="ECO:0007669"/>
    <property type="project" value="InterPro"/>
</dbReference>
<feature type="transmembrane region" description="Helical" evidence="7">
    <location>
        <begin position="37"/>
        <end position="60"/>
    </location>
</feature>
<keyword evidence="4 10" id="KW-0067">ATP-binding</keyword>
<dbReference type="InterPro" id="IPR036640">
    <property type="entry name" value="ABC1_TM_sf"/>
</dbReference>
<feature type="transmembrane region" description="Helical" evidence="7">
    <location>
        <begin position="172"/>
        <end position="191"/>
    </location>
</feature>
<protein>
    <submittedName>
        <fullName evidence="10">ATP-binding cassette subfamily B protein</fullName>
    </submittedName>
</protein>
<dbReference type="PANTHER" id="PTHR43394:SF1">
    <property type="entry name" value="ATP-BINDING CASSETTE SUB-FAMILY B MEMBER 10, MITOCHONDRIAL"/>
    <property type="match status" value="1"/>
</dbReference>
<dbReference type="EMBL" id="JADBEM010000001">
    <property type="protein sequence ID" value="MBE1606679.1"/>
    <property type="molecule type" value="Genomic_DNA"/>
</dbReference>
<evidence type="ECO:0000256" key="6">
    <source>
        <dbReference type="ARBA" id="ARBA00023136"/>
    </source>
</evidence>
<dbReference type="InterPro" id="IPR003593">
    <property type="entry name" value="AAA+_ATPase"/>
</dbReference>
<keyword evidence="3" id="KW-0547">Nucleotide-binding</keyword>
<keyword evidence="5 7" id="KW-1133">Transmembrane helix</keyword>
<dbReference type="Gene3D" id="3.40.50.300">
    <property type="entry name" value="P-loop containing nucleotide triphosphate hydrolases"/>
    <property type="match status" value="1"/>
</dbReference>
<organism evidence="10 11">
    <name type="scientific">Actinopolymorpha pittospori</name>
    <dbReference type="NCBI Taxonomy" id="648752"/>
    <lineage>
        <taxon>Bacteria</taxon>
        <taxon>Bacillati</taxon>
        <taxon>Actinomycetota</taxon>
        <taxon>Actinomycetes</taxon>
        <taxon>Propionibacteriales</taxon>
        <taxon>Actinopolymorphaceae</taxon>
        <taxon>Actinopolymorpha</taxon>
    </lineage>
</organism>
<evidence type="ECO:0000313" key="11">
    <source>
        <dbReference type="Proteomes" id="UP000638648"/>
    </source>
</evidence>
<dbReference type="Proteomes" id="UP000638648">
    <property type="component" value="Unassembled WGS sequence"/>
</dbReference>
<evidence type="ECO:0000256" key="5">
    <source>
        <dbReference type="ARBA" id="ARBA00022989"/>
    </source>
</evidence>
<feature type="transmembrane region" description="Helical" evidence="7">
    <location>
        <begin position="141"/>
        <end position="166"/>
    </location>
</feature>